<evidence type="ECO:0000313" key="3">
    <source>
        <dbReference type="EMBL" id="QJD80625.1"/>
    </source>
</evidence>
<dbReference type="Proteomes" id="UP000501128">
    <property type="component" value="Chromosome"/>
</dbReference>
<feature type="chain" id="PRO_5029907829" evidence="2">
    <location>
        <begin position="24"/>
        <end position="149"/>
    </location>
</feature>
<evidence type="ECO:0000256" key="2">
    <source>
        <dbReference type="SAM" id="SignalP"/>
    </source>
</evidence>
<evidence type="ECO:0000313" key="4">
    <source>
        <dbReference type="Proteomes" id="UP000501128"/>
    </source>
</evidence>
<reference evidence="3 4" key="1">
    <citation type="submission" date="2020-04" db="EMBL/GenBank/DDBJ databases">
        <title>Genome sequencing of novel species.</title>
        <authorList>
            <person name="Heo J."/>
            <person name="Kim S.-J."/>
            <person name="Kim J.-S."/>
            <person name="Hong S.-B."/>
            <person name="Kwon S.-W."/>
        </authorList>
    </citation>
    <scope>NUCLEOTIDE SEQUENCE [LARGE SCALE GENOMIC DNA]</scope>
    <source>
        <strain evidence="3 4">CJU-R4</strain>
    </source>
</reference>
<evidence type="ECO:0000256" key="1">
    <source>
        <dbReference type="SAM" id="MobiDB-lite"/>
    </source>
</evidence>
<dbReference type="AlphaFoldDB" id="A0A7L5DR69"/>
<accession>A0A7L5DR69</accession>
<feature type="signal peptide" evidence="2">
    <location>
        <begin position="1"/>
        <end position="23"/>
    </location>
</feature>
<feature type="region of interest" description="Disordered" evidence="1">
    <location>
        <begin position="24"/>
        <end position="43"/>
    </location>
</feature>
<feature type="region of interest" description="Disordered" evidence="1">
    <location>
        <begin position="85"/>
        <end position="107"/>
    </location>
</feature>
<keyword evidence="2" id="KW-0732">Signal</keyword>
<proteinExistence type="predicted"/>
<sequence length="149" mass="16452">MNMSVTALLGVLLLIGMTLSANGQDNSTAADSSPARRHGNPDYVDPVAMPILARREGQLADPHTQVSRNRVGWLRRLLGTIRNPDNRHAPPVVYEPTPIPPPVSTTDNSFRSFRNQLYSTGWPGLDPLRTKWLFGRSEPVIEPLAPPRP</sequence>
<organism evidence="3 4">
    <name type="scientific">Spirosoma rhododendri</name>
    <dbReference type="NCBI Taxonomy" id="2728024"/>
    <lineage>
        <taxon>Bacteria</taxon>
        <taxon>Pseudomonadati</taxon>
        <taxon>Bacteroidota</taxon>
        <taxon>Cytophagia</taxon>
        <taxon>Cytophagales</taxon>
        <taxon>Cytophagaceae</taxon>
        <taxon>Spirosoma</taxon>
    </lineage>
</organism>
<keyword evidence="4" id="KW-1185">Reference proteome</keyword>
<dbReference type="RefSeq" id="WP_169552615.1">
    <property type="nucleotide sequence ID" value="NZ_CP051677.1"/>
</dbReference>
<protein>
    <submittedName>
        <fullName evidence="3">Uncharacterized protein</fullName>
    </submittedName>
</protein>
<name>A0A7L5DR69_9BACT</name>
<dbReference type="KEGG" id="srho:HH216_21055"/>
<gene>
    <name evidence="3" type="ORF">HH216_21055</name>
</gene>
<dbReference type="EMBL" id="CP051677">
    <property type="protein sequence ID" value="QJD80625.1"/>
    <property type="molecule type" value="Genomic_DNA"/>
</dbReference>